<feature type="signal peptide" evidence="8">
    <location>
        <begin position="1"/>
        <end position="21"/>
    </location>
</feature>
<comment type="cofactor">
    <cofactor evidence="1">
        <name>heme</name>
        <dbReference type="ChEBI" id="CHEBI:30413"/>
    </cofactor>
</comment>
<organism evidence="9 10">
    <name type="scientific">Aspergillus tanneri</name>
    <dbReference type="NCBI Taxonomy" id="1220188"/>
    <lineage>
        <taxon>Eukaryota</taxon>
        <taxon>Fungi</taxon>
        <taxon>Dikarya</taxon>
        <taxon>Ascomycota</taxon>
        <taxon>Pezizomycotina</taxon>
        <taxon>Eurotiomycetes</taxon>
        <taxon>Eurotiomycetidae</taxon>
        <taxon>Eurotiales</taxon>
        <taxon>Aspergillaceae</taxon>
        <taxon>Aspergillus</taxon>
        <taxon>Aspergillus subgen. Circumdati</taxon>
    </lineage>
</organism>
<gene>
    <name evidence="9" type="ORF">ATNIH1004_011327</name>
</gene>
<reference evidence="9 10" key="1">
    <citation type="submission" date="2019-08" db="EMBL/GenBank/DDBJ databases">
        <title>The genome sequence of a newly discovered highly antifungal drug resistant Aspergillus species, Aspergillus tanneri NIH 1004.</title>
        <authorList>
            <person name="Mounaud S."/>
            <person name="Singh I."/>
            <person name="Joardar V."/>
            <person name="Pakala S."/>
            <person name="Pakala S."/>
            <person name="Venepally P."/>
            <person name="Chung J.K."/>
            <person name="Losada L."/>
            <person name="Nierman W.C."/>
        </authorList>
    </citation>
    <scope>NUCLEOTIDE SEQUENCE [LARGE SCALE GENOMIC DNA]</scope>
    <source>
        <strain evidence="9 10">NIH1004</strain>
    </source>
</reference>
<dbReference type="GO" id="GO:0005506">
    <property type="term" value="F:iron ion binding"/>
    <property type="evidence" value="ECO:0007669"/>
    <property type="project" value="InterPro"/>
</dbReference>
<evidence type="ECO:0008006" key="11">
    <source>
        <dbReference type="Google" id="ProtNLM"/>
    </source>
</evidence>
<keyword evidence="6" id="KW-0408">Iron</keyword>
<dbReference type="RefSeq" id="XP_033421745.1">
    <property type="nucleotide sequence ID" value="XM_033575890.1"/>
</dbReference>
<evidence type="ECO:0000256" key="4">
    <source>
        <dbReference type="ARBA" id="ARBA00022723"/>
    </source>
</evidence>
<comment type="similarity">
    <text evidence="2">Belongs to the cytochrome P450 family.</text>
</comment>
<evidence type="ECO:0000256" key="1">
    <source>
        <dbReference type="ARBA" id="ARBA00001971"/>
    </source>
</evidence>
<dbReference type="AlphaFoldDB" id="A0A5M9MBT8"/>
<dbReference type="PANTHER" id="PTHR46300:SF1">
    <property type="entry name" value="P450, PUTATIVE (EUROFUNG)-RELATED"/>
    <property type="match status" value="1"/>
</dbReference>
<dbReference type="GO" id="GO:0020037">
    <property type="term" value="F:heme binding"/>
    <property type="evidence" value="ECO:0007669"/>
    <property type="project" value="InterPro"/>
</dbReference>
<evidence type="ECO:0000313" key="9">
    <source>
        <dbReference type="EMBL" id="KAA8642383.1"/>
    </source>
</evidence>
<dbReference type="EMBL" id="QUQM01000008">
    <property type="protein sequence ID" value="KAA8642383.1"/>
    <property type="molecule type" value="Genomic_DNA"/>
</dbReference>
<evidence type="ECO:0000313" key="10">
    <source>
        <dbReference type="Proteomes" id="UP000324241"/>
    </source>
</evidence>
<evidence type="ECO:0000256" key="3">
    <source>
        <dbReference type="ARBA" id="ARBA00022617"/>
    </source>
</evidence>
<name>A0A5M9MBT8_9EURO</name>
<evidence type="ECO:0000256" key="2">
    <source>
        <dbReference type="ARBA" id="ARBA00010617"/>
    </source>
</evidence>
<evidence type="ECO:0000256" key="5">
    <source>
        <dbReference type="ARBA" id="ARBA00023002"/>
    </source>
</evidence>
<keyword evidence="7" id="KW-0503">Monooxygenase</keyword>
<dbReference type="Gene3D" id="1.10.630.10">
    <property type="entry name" value="Cytochrome P450"/>
    <property type="match status" value="1"/>
</dbReference>
<evidence type="ECO:0000256" key="6">
    <source>
        <dbReference type="ARBA" id="ARBA00023004"/>
    </source>
</evidence>
<dbReference type="GO" id="GO:0004497">
    <property type="term" value="F:monooxygenase activity"/>
    <property type="evidence" value="ECO:0007669"/>
    <property type="project" value="UniProtKB-KW"/>
</dbReference>
<sequence length="174" mass="20006">MDALTVFFLSVALLLGPNILSWPLPVNDIAETFQVWTRKYGPIVSVKIGGRDFIILGTREAAQDILEKRARIYSSRPPSKFLDKYLHKGLSSAFMPYGPEWQLHRRLSSNLLNAKASNAYRYLQDIESKQLLHEFLSSHDFQYPSTDIPRELCLHLFTEKEEEGMMTTIKGCIR</sequence>
<comment type="caution">
    <text evidence="9">The sequence shown here is derived from an EMBL/GenBank/DDBJ whole genome shotgun (WGS) entry which is preliminary data.</text>
</comment>
<keyword evidence="4" id="KW-0479">Metal-binding</keyword>
<evidence type="ECO:0000256" key="8">
    <source>
        <dbReference type="SAM" id="SignalP"/>
    </source>
</evidence>
<dbReference type="InterPro" id="IPR001128">
    <property type="entry name" value="Cyt_P450"/>
</dbReference>
<evidence type="ECO:0000256" key="7">
    <source>
        <dbReference type="ARBA" id="ARBA00023033"/>
    </source>
</evidence>
<accession>A0A5M9MBT8</accession>
<dbReference type="InterPro" id="IPR036396">
    <property type="entry name" value="Cyt_P450_sf"/>
</dbReference>
<dbReference type="VEuPathDB" id="FungiDB:EYZ11_013412"/>
<dbReference type="Pfam" id="PF00067">
    <property type="entry name" value="p450"/>
    <property type="match status" value="1"/>
</dbReference>
<feature type="chain" id="PRO_5024385091" description="Cytochrome P450-dit2" evidence="8">
    <location>
        <begin position="22"/>
        <end position="174"/>
    </location>
</feature>
<keyword evidence="8" id="KW-0732">Signal</keyword>
<dbReference type="GeneID" id="54334028"/>
<dbReference type="SUPFAM" id="SSF48264">
    <property type="entry name" value="Cytochrome P450"/>
    <property type="match status" value="1"/>
</dbReference>
<dbReference type="InterPro" id="IPR050364">
    <property type="entry name" value="Cytochrome_P450_fung"/>
</dbReference>
<proteinExistence type="inferred from homology"/>
<dbReference type="OrthoDB" id="1470350at2759"/>
<protein>
    <recommendedName>
        <fullName evidence="11">Cytochrome P450-dit2</fullName>
    </recommendedName>
</protein>
<keyword evidence="3" id="KW-0349">Heme</keyword>
<dbReference type="PANTHER" id="PTHR46300">
    <property type="entry name" value="P450, PUTATIVE (EUROFUNG)-RELATED-RELATED"/>
    <property type="match status" value="1"/>
</dbReference>
<keyword evidence="5" id="KW-0560">Oxidoreductase</keyword>
<dbReference type="GO" id="GO:0016705">
    <property type="term" value="F:oxidoreductase activity, acting on paired donors, with incorporation or reduction of molecular oxygen"/>
    <property type="evidence" value="ECO:0007669"/>
    <property type="project" value="InterPro"/>
</dbReference>
<dbReference type="Proteomes" id="UP000324241">
    <property type="component" value="Unassembled WGS sequence"/>
</dbReference>